<protein>
    <submittedName>
        <fullName evidence="1">Uncharacterized protein</fullName>
    </submittedName>
</protein>
<evidence type="ECO:0000313" key="1">
    <source>
        <dbReference type="EMBL" id="SVE44340.1"/>
    </source>
</evidence>
<name>A0A383DJ50_9ZZZZ</name>
<dbReference type="AlphaFoldDB" id="A0A383DJ50"/>
<sequence>MEKDVSKQKAALSTQIAKIPRLRGTGPNPFEYDRWDARTRELLDSIFGRESEEFQAYEENISVSGRLVGVRGSRNNMTLNIHGQWGILERLAKAENLLAEIVRKLT</sequence>
<accession>A0A383DJ50</accession>
<gene>
    <name evidence="1" type="ORF">METZ01_LOCUS497194</name>
</gene>
<dbReference type="EMBL" id="UINC01217651">
    <property type="protein sequence ID" value="SVE44340.1"/>
    <property type="molecule type" value="Genomic_DNA"/>
</dbReference>
<organism evidence="1">
    <name type="scientific">marine metagenome</name>
    <dbReference type="NCBI Taxonomy" id="408172"/>
    <lineage>
        <taxon>unclassified sequences</taxon>
        <taxon>metagenomes</taxon>
        <taxon>ecological metagenomes</taxon>
    </lineage>
</organism>
<reference evidence="1" key="1">
    <citation type="submission" date="2018-05" db="EMBL/GenBank/DDBJ databases">
        <authorList>
            <person name="Lanie J.A."/>
            <person name="Ng W.-L."/>
            <person name="Kazmierczak K.M."/>
            <person name="Andrzejewski T.M."/>
            <person name="Davidsen T.M."/>
            <person name="Wayne K.J."/>
            <person name="Tettelin H."/>
            <person name="Glass J.I."/>
            <person name="Rusch D."/>
            <person name="Podicherti R."/>
            <person name="Tsui H.-C.T."/>
            <person name="Winkler M.E."/>
        </authorList>
    </citation>
    <scope>NUCLEOTIDE SEQUENCE</scope>
</reference>
<proteinExistence type="predicted"/>